<evidence type="ECO:0000313" key="3">
    <source>
        <dbReference type="Proteomes" id="UP001497516"/>
    </source>
</evidence>
<gene>
    <name evidence="2" type="ORF">LTRI10_LOCUS15149</name>
</gene>
<proteinExistence type="predicted"/>
<keyword evidence="3" id="KW-1185">Reference proteome</keyword>
<reference evidence="2 3" key="1">
    <citation type="submission" date="2024-04" db="EMBL/GenBank/DDBJ databases">
        <authorList>
            <person name="Fracassetti M."/>
        </authorList>
    </citation>
    <scope>NUCLEOTIDE SEQUENCE [LARGE SCALE GENOMIC DNA]</scope>
</reference>
<feature type="chain" id="PRO_5043606740" description="Secreted protein" evidence="1">
    <location>
        <begin position="28"/>
        <end position="89"/>
    </location>
</feature>
<sequence>MYDDRNSNPRYYYLIILFLYLPSLGKADKDFTACKCATSHQTSNIIPTTKVDEICSPYTILSPQTSPYIMAVICPRQANHSDWTEFIAY</sequence>
<dbReference type="AlphaFoldDB" id="A0AAV2DJC2"/>
<protein>
    <recommendedName>
        <fullName evidence="4">Secreted protein</fullName>
    </recommendedName>
</protein>
<evidence type="ECO:0000256" key="1">
    <source>
        <dbReference type="SAM" id="SignalP"/>
    </source>
</evidence>
<evidence type="ECO:0008006" key="4">
    <source>
        <dbReference type="Google" id="ProtNLM"/>
    </source>
</evidence>
<feature type="signal peptide" evidence="1">
    <location>
        <begin position="1"/>
        <end position="27"/>
    </location>
</feature>
<dbReference type="EMBL" id="OZ034816">
    <property type="protein sequence ID" value="CAL1373204.1"/>
    <property type="molecule type" value="Genomic_DNA"/>
</dbReference>
<accession>A0AAV2DJC2</accession>
<evidence type="ECO:0000313" key="2">
    <source>
        <dbReference type="EMBL" id="CAL1373204.1"/>
    </source>
</evidence>
<name>A0AAV2DJC2_9ROSI</name>
<keyword evidence="1" id="KW-0732">Signal</keyword>
<dbReference type="Proteomes" id="UP001497516">
    <property type="component" value="Chromosome 3"/>
</dbReference>
<organism evidence="2 3">
    <name type="scientific">Linum trigynum</name>
    <dbReference type="NCBI Taxonomy" id="586398"/>
    <lineage>
        <taxon>Eukaryota</taxon>
        <taxon>Viridiplantae</taxon>
        <taxon>Streptophyta</taxon>
        <taxon>Embryophyta</taxon>
        <taxon>Tracheophyta</taxon>
        <taxon>Spermatophyta</taxon>
        <taxon>Magnoliopsida</taxon>
        <taxon>eudicotyledons</taxon>
        <taxon>Gunneridae</taxon>
        <taxon>Pentapetalae</taxon>
        <taxon>rosids</taxon>
        <taxon>fabids</taxon>
        <taxon>Malpighiales</taxon>
        <taxon>Linaceae</taxon>
        <taxon>Linum</taxon>
    </lineage>
</organism>